<gene>
    <name evidence="4" type="ORF">ILEXP_LOCUS16586</name>
</gene>
<evidence type="ECO:0000313" key="4">
    <source>
        <dbReference type="EMBL" id="CAK9148623.1"/>
    </source>
</evidence>
<reference evidence="4 5" key="1">
    <citation type="submission" date="2024-02" db="EMBL/GenBank/DDBJ databases">
        <authorList>
            <person name="Vignale AGUSTIN F."/>
            <person name="Sosa J E."/>
            <person name="Modenutti C."/>
        </authorList>
    </citation>
    <scope>NUCLEOTIDE SEQUENCE [LARGE SCALE GENOMIC DNA]</scope>
</reference>
<organism evidence="4 5">
    <name type="scientific">Ilex paraguariensis</name>
    <name type="common">yerba mate</name>
    <dbReference type="NCBI Taxonomy" id="185542"/>
    <lineage>
        <taxon>Eukaryota</taxon>
        <taxon>Viridiplantae</taxon>
        <taxon>Streptophyta</taxon>
        <taxon>Embryophyta</taxon>
        <taxon>Tracheophyta</taxon>
        <taxon>Spermatophyta</taxon>
        <taxon>Magnoliopsida</taxon>
        <taxon>eudicotyledons</taxon>
        <taxon>Gunneridae</taxon>
        <taxon>Pentapetalae</taxon>
        <taxon>asterids</taxon>
        <taxon>campanulids</taxon>
        <taxon>Aquifoliales</taxon>
        <taxon>Aquifoliaceae</taxon>
        <taxon>Ilex</taxon>
    </lineage>
</organism>
<evidence type="ECO:0000313" key="5">
    <source>
        <dbReference type="Proteomes" id="UP001642360"/>
    </source>
</evidence>
<dbReference type="AlphaFoldDB" id="A0ABC8RUG0"/>
<proteinExistence type="predicted"/>
<feature type="signal peptide" evidence="2">
    <location>
        <begin position="1"/>
        <end position="24"/>
    </location>
</feature>
<dbReference type="CDD" id="cd15798">
    <property type="entry name" value="PMEI-like_3"/>
    <property type="match status" value="1"/>
</dbReference>
<dbReference type="SMART" id="SM00856">
    <property type="entry name" value="PMEI"/>
    <property type="match status" value="1"/>
</dbReference>
<evidence type="ECO:0000259" key="3">
    <source>
        <dbReference type="SMART" id="SM00856"/>
    </source>
</evidence>
<sequence length="185" mass="19623">MARFDLAFSSLTLSLLYIAGTAIATTTTTSIEEACKATRYPAVCVETLQAHATDPQPSLQALAETTLSAGIAKIKQAKTFVSQMTNGKGLSANEHAALKDCFDGMGDGLDQLTQSVPELRKMGRTKVETFCGIKAMFKLGDCYEDSDEPTALNGSIKSAIRGHVEPAAQVISNALALVNQLQQGH</sequence>
<keyword evidence="1 2" id="KW-0732">Signal</keyword>
<dbReference type="SUPFAM" id="SSF101148">
    <property type="entry name" value="Plant invertase/pectin methylesterase inhibitor"/>
    <property type="match status" value="1"/>
</dbReference>
<dbReference type="Pfam" id="PF04043">
    <property type="entry name" value="PMEI"/>
    <property type="match status" value="1"/>
</dbReference>
<comment type="caution">
    <text evidence="4">The sequence shown here is derived from an EMBL/GenBank/DDBJ whole genome shotgun (WGS) entry which is preliminary data.</text>
</comment>
<dbReference type="PANTHER" id="PTHR31080">
    <property type="entry name" value="PECTINESTERASE INHIBITOR-LIKE"/>
    <property type="match status" value="1"/>
</dbReference>
<dbReference type="InterPro" id="IPR035513">
    <property type="entry name" value="Invertase/methylesterase_inhib"/>
</dbReference>
<dbReference type="InterPro" id="IPR006501">
    <property type="entry name" value="Pectinesterase_inhib_dom"/>
</dbReference>
<dbReference type="PANTHER" id="PTHR31080:SF87">
    <property type="entry name" value="PECTINESTERASE INHIBITOR 7"/>
    <property type="match status" value="1"/>
</dbReference>
<name>A0ABC8RUG0_9AQUA</name>
<keyword evidence="5" id="KW-1185">Reference proteome</keyword>
<evidence type="ECO:0000256" key="1">
    <source>
        <dbReference type="ARBA" id="ARBA00022729"/>
    </source>
</evidence>
<protein>
    <recommendedName>
        <fullName evidence="3">Pectinesterase inhibitor domain-containing protein</fullName>
    </recommendedName>
</protein>
<feature type="domain" description="Pectinesterase inhibitor" evidence="3">
    <location>
        <begin position="26"/>
        <end position="177"/>
    </location>
</feature>
<dbReference type="Gene3D" id="1.20.140.40">
    <property type="entry name" value="Invertase/pectin methylesterase inhibitor family protein"/>
    <property type="match status" value="1"/>
</dbReference>
<feature type="chain" id="PRO_5044882671" description="Pectinesterase inhibitor domain-containing protein" evidence="2">
    <location>
        <begin position="25"/>
        <end position="185"/>
    </location>
</feature>
<accession>A0ABC8RUG0</accession>
<dbReference type="InterPro" id="IPR051955">
    <property type="entry name" value="PME_Inhibitor"/>
</dbReference>
<dbReference type="Proteomes" id="UP001642360">
    <property type="component" value="Unassembled WGS sequence"/>
</dbReference>
<evidence type="ECO:0000256" key="2">
    <source>
        <dbReference type="SAM" id="SignalP"/>
    </source>
</evidence>
<dbReference type="EMBL" id="CAUOFW020001771">
    <property type="protein sequence ID" value="CAK9148623.1"/>
    <property type="molecule type" value="Genomic_DNA"/>
</dbReference>
<dbReference type="NCBIfam" id="TIGR01614">
    <property type="entry name" value="PME_inhib"/>
    <property type="match status" value="1"/>
</dbReference>